<dbReference type="AlphaFoldDB" id="A0A0S7BHA8"/>
<protein>
    <submittedName>
        <fullName evidence="4">TDP-4-keto-6-deoxy-D-glucose transaminase</fullName>
    </submittedName>
</protein>
<dbReference type="GO" id="GO:0000271">
    <property type="term" value="P:polysaccharide biosynthetic process"/>
    <property type="evidence" value="ECO:0007669"/>
    <property type="project" value="TreeGrafter"/>
</dbReference>
<keyword evidence="5" id="KW-1185">Reference proteome</keyword>
<dbReference type="Proteomes" id="UP000055060">
    <property type="component" value="Unassembled WGS sequence"/>
</dbReference>
<dbReference type="NCBIfam" id="NF008687">
    <property type="entry name" value="PRK11706.1"/>
    <property type="match status" value="1"/>
</dbReference>
<feature type="active site" description="Proton acceptor" evidence="1">
    <location>
        <position position="189"/>
    </location>
</feature>
<dbReference type="CDD" id="cd00616">
    <property type="entry name" value="AHBA_syn"/>
    <property type="match status" value="1"/>
</dbReference>
<sequence>MQSNPNPIQIPFNRLSLVGSEIEYLQSAIQSGHVSGDGSFTKRCHQLLESSLGSAKALLTTSCTHALDMSALLLEIEPGDEVIVPDFTFVSTVNAFVLRGARPVFIDVRPDTLNLDERLLEGLITPRTRAILPVHYAGVGCEMDSILEIAGRHNVPVVEDNAHGLFGKYRGRYLGTFGCMATQSFHETKNFSCGEGGALLINDLKYVERAEIIREKGTDRSRFFRGQVDKYSWVDIGSSYLPSDMLAGFLLAQLEKRELIQTRRQAIWETYRDALDYWAAAIGATLPMVPAYCEQSYHMFYLLMPDLDSRQRFIAHLRERQILSVFHYLPLHLSVMGQKFGGQPGDCPVTEDVSDRLVRLPFFYSLAENEQNQVIEAVLSFEG</sequence>
<dbReference type="SUPFAM" id="SSF53383">
    <property type="entry name" value="PLP-dependent transferases"/>
    <property type="match status" value="1"/>
</dbReference>
<gene>
    <name evidence="4" type="ORF">LARV_01212</name>
</gene>
<dbReference type="Pfam" id="PF01041">
    <property type="entry name" value="DegT_DnrJ_EryC1"/>
    <property type="match status" value="1"/>
</dbReference>
<organism evidence="4">
    <name type="scientific">Longilinea arvoryzae</name>
    <dbReference type="NCBI Taxonomy" id="360412"/>
    <lineage>
        <taxon>Bacteria</taxon>
        <taxon>Bacillati</taxon>
        <taxon>Chloroflexota</taxon>
        <taxon>Anaerolineae</taxon>
        <taxon>Anaerolineales</taxon>
        <taxon>Anaerolineaceae</taxon>
        <taxon>Longilinea</taxon>
    </lineage>
</organism>
<dbReference type="PIRSF" id="PIRSF000390">
    <property type="entry name" value="PLP_StrS"/>
    <property type="match status" value="1"/>
</dbReference>
<dbReference type="Gene3D" id="3.90.1150.10">
    <property type="entry name" value="Aspartate Aminotransferase, domain 1"/>
    <property type="match status" value="1"/>
</dbReference>
<dbReference type="PANTHER" id="PTHR30244:SF34">
    <property type="entry name" value="DTDP-4-AMINO-4,6-DIDEOXYGALACTOSE TRANSAMINASE"/>
    <property type="match status" value="1"/>
</dbReference>
<accession>A0A0S7BHA8</accession>
<evidence type="ECO:0000256" key="1">
    <source>
        <dbReference type="PIRSR" id="PIRSR000390-1"/>
    </source>
</evidence>
<dbReference type="EMBL" id="DF967972">
    <property type="protein sequence ID" value="GAP13458.1"/>
    <property type="molecule type" value="Genomic_DNA"/>
</dbReference>
<dbReference type="InterPro" id="IPR015421">
    <property type="entry name" value="PyrdxlP-dep_Trfase_major"/>
</dbReference>
<name>A0A0S7BHA8_9CHLR</name>
<evidence type="ECO:0000313" key="4">
    <source>
        <dbReference type="EMBL" id="GAP13458.1"/>
    </source>
</evidence>
<dbReference type="InterPro" id="IPR012749">
    <property type="entry name" value="WecE-like"/>
</dbReference>
<dbReference type="GO" id="GO:0019180">
    <property type="term" value="F:dTDP-4-amino-4,6-dideoxygalactose transaminase activity"/>
    <property type="evidence" value="ECO:0007669"/>
    <property type="project" value="TreeGrafter"/>
</dbReference>
<dbReference type="Gene3D" id="3.40.640.10">
    <property type="entry name" value="Type I PLP-dependent aspartate aminotransferase-like (Major domain)"/>
    <property type="match status" value="1"/>
</dbReference>
<dbReference type="OrthoDB" id="9810913at2"/>
<dbReference type="PANTHER" id="PTHR30244">
    <property type="entry name" value="TRANSAMINASE"/>
    <property type="match status" value="1"/>
</dbReference>
<dbReference type="FunFam" id="3.40.640.10:FF:000037">
    <property type="entry name" value="dTDP-4-amino-4,6-dideoxygalactose transaminase"/>
    <property type="match status" value="1"/>
</dbReference>
<dbReference type="GO" id="GO:0030170">
    <property type="term" value="F:pyridoxal phosphate binding"/>
    <property type="evidence" value="ECO:0007669"/>
    <property type="project" value="TreeGrafter"/>
</dbReference>
<dbReference type="NCBIfam" id="TIGR02379">
    <property type="entry name" value="ECA_wecE"/>
    <property type="match status" value="1"/>
</dbReference>
<dbReference type="InterPro" id="IPR015422">
    <property type="entry name" value="PyrdxlP-dep_Trfase_small"/>
</dbReference>
<proteinExistence type="inferred from homology"/>
<evidence type="ECO:0000313" key="5">
    <source>
        <dbReference type="Proteomes" id="UP000055060"/>
    </source>
</evidence>
<dbReference type="InterPro" id="IPR000653">
    <property type="entry name" value="DegT/StrS_aminotransferase"/>
</dbReference>
<reference evidence="4" key="1">
    <citation type="submission" date="2015-07" db="EMBL/GenBank/DDBJ databases">
        <title>Draft Genome Sequences of Anaerolinea thermolimosa IMO-1, Bellilinea caldifistulae GOMI-1, Leptolinea tardivitalis YMTK-2, Levilinea saccharolytica KIBI-1,Longilinea arvoryzae KOME-1, Previously Described as Members of the Anaerolineaceae (Chloroflexi).</title>
        <authorList>
            <person name="Sekiguchi Y."/>
            <person name="Ohashi A."/>
            <person name="Matsuura N."/>
            <person name="Tourlousse M.D."/>
        </authorList>
    </citation>
    <scope>NUCLEOTIDE SEQUENCE [LARGE SCALE GENOMIC DNA]</scope>
    <source>
        <strain evidence="4">KOME-1</strain>
    </source>
</reference>
<feature type="modified residue" description="N6-(pyridoxal phosphate)lysine" evidence="2">
    <location>
        <position position="189"/>
    </location>
</feature>
<dbReference type="STRING" id="360412.LARV_01212"/>
<dbReference type="RefSeq" id="WP_075072792.1">
    <property type="nucleotide sequence ID" value="NZ_DF967972.1"/>
</dbReference>
<comment type="similarity">
    <text evidence="3">Belongs to the DegT/DnrJ/EryC1 family.</text>
</comment>
<evidence type="ECO:0000256" key="2">
    <source>
        <dbReference type="PIRSR" id="PIRSR000390-2"/>
    </source>
</evidence>
<evidence type="ECO:0000256" key="3">
    <source>
        <dbReference type="RuleBase" id="RU004508"/>
    </source>
</evidence>
<keyword evidence="2 3" id="KW-0663">Pyridoxal phosphate</keyword>
<dbReference type="InterPro" id="IPR015424">
    <property type="entry name" value="PyrdxlP-dep_Trfase"/>
</dbReference>